<feature type="region of interest" description="Disordered" evidence="5">
    <location>
        <begin position="282"/>
        <end position="312"/>
    </location>
</feature>
<dbReference type="SUPFAM" id="SSF54001">
    <property type="entry name" value="Cysteine proteinases"/>
    <property type="match status" value="1"/>
</dbReference>
<evidence type="ECO:0000256" key="2">
    <source>
        <dbReference type="ARBA" id="ARBA00022670"/>
    </source>
</evidence>
<organism evidence="9 10">
    <name type="scientific">Wujia chipingensis</name>
    <dbReference type="NCBI Taxonomy" id="2763670"/>
    <lineage>
        <taxon>Bacteria</taxon>
        <taxon>Bacillati</taxon>
        <taxon>Bacillota</taxon>
        <taxon>Clostridia</taxon>
        <taxon>Lachnospirales</taxon>
        <taxon>Lachnospiraceae</taxon>
        <taxon>Wujia</taxon>
    </lineage>
</organism>
<dbReference type="PANTHER" id="PTHR47053:SF1">
    <property type="entry name" value="MUREIN DD-ENDOPEPTIDASE MEPH-RELATED"/>
    <property type="match status" value="1"/>
</dbReference>
<accession>A0A7G9FNB7</accession>
<feature type="signal peptide" evidence="6">
    <location>
        <begin position="1"/>
        <end position="31"/>
    </location>
</feature>
<keyword evidence="6" id="KW-0732">Signal</keyword>
<dbReference type="InterPro" id="IPR038765">
    <property type="entry name" value="Papain-like_cys_pep_sf"/>
</dbReference>
<dbReference type="InterPro" id="IPR051202">
    <property type="entry name" value="Peptidase_C40"/>
</dbReference>
<feature type="chain" id="PRO_5028874990" evidence="6">
    <location>
        <begin position="32"/>
        <end position="436"/>
    </location>
</feature>
<dbReference type="Pfam" id="PF00877">
    <property type="entry name" value="NLPC_P60"/>
    <property type="match status" value="1"/>
</dbReference>
<dbReference type="GO" id="GO:0006508">
    <property type="term" value="P:proteolysis"/>
    <property type="evidence" value="ECO:0007669"/>
    <property type="project" value="UniProtKB-KW"/>
</dbReference>
<evidence type="ECO:0000256" key="6">
    <source>
        <dbReference type="SAM" id="SignalP"/>
    </source>
</evidence>
<dbReference type="Gene3D" id="3.90.1720.10">
    <property type="entry name" value="endopeptidase domain like (from Nostoc punctiforme)"/>
    <property type="match status" value="1"/>
</dbReference>
<protein>
    <submittedName>
        <fullName evidence="9">C40 family peptidase</fullName>
    </submittedName>
</protein>
<name>A0A7G9FNB7_9FIRM</name>
<feature type="compositionally biased region" description="Low complexity" evidence="5">
    <location>
        <begin position="288"/>
        <end position="312"/>
    </location>
</feature>
<sequence>MKRPSVKWLAVAAAGCIFASSMGTYTYTALADEFVYTDANVSITSIVDHYIEENGGDVFTADATPEDATAPAAVVAEATATDAVATGEIQEIAKVTGEIAEVPSEETTEAPATEEPTTEAPVQEASEAAASPVMDFTGKAIVTASGSVNIRQSGDVNAAKVGTIDAGGLVNIVEKGDTWSHITSGNVDGYIRNDLLAFGSDAANYASANLSKVAVVNTAALKLRKEASTGSEEITLLAQGESYPIVETGDAWTKIQLDTVTGYVKNEYITISYNMPTAKAVSAPAQDTTTTEAPTTEAPTTEAPTTEAPVTEAPTSDLGQQIANFACQFVGNPYVWGGTSLTNGADCSGFVQSVYKNFGYSLPRTCTPQSNAGTAVSLAALAPGDLVFYDHGTGSCEHVGIYIGSGQIVHASSSRTGIKISNVNYSTPFKACRIVN</sequence>
<dbReference type="Gene3D" id="2.30.30.40">
    <property type="entry name" value="SH3 Domains"/>
    <property type="match status" value="2"/>
</dbReference>
<feature type="compositionally biased region" description="Low complexity" evidence="5">
    <location>
        <begin position="109"/>
        <end position="125"/>
    </location>
</feature>
<dbReference type="Pfam" id="PF08239">
    <property type="entry name" value="SH3_3"/>
    <property type="match status" value="2"/>
</dbReference>
<dbReference type="EMBL" id="CP060632">
    <property type="protein sequence ID" value="QNM00049.1"/>
    <property type="molecule type" value="Genomic_DNA"/>
</dbReference>
<dbReference type="RefSeq" id="WP_249321432.1">
    <property type="nucleotide sequence ID" value="NZ_CP060632.1"/>
</dbReference>
<dbReference type="PROSITE" id="PS51935">
    <property type="entry name" value="NLPC_P60"/>
    <property type="match status" value="1"/>
</dbReference>
<feature type="region of interest" description="Disordered" evidence="5">
    <location>
        <begin position="101"/>
        <end position="129"/>
    </location>
</feature>
<comment type="similarity">
    <text evidence="1">Belongs to the peptidase C40 family.</text>
</comment>
<gene>
    <name evidence="9" type="ORF">H9Q76_01675</name>
</gene>
<feature type="domain" description="NlpC/P60" evidence="8">
    <location>
        <begin position="316"/>
        <end position="436"/>
    </location>
</feature>
<dbReference type="PROSITE" id="PS51781">
    <property type="entry name" value="SH3B"/>
    <property type="match status" value="1"/>
</dbReference>
<keyword evidence="10" id="KW-1185">Reference proteome</keyword>
<keyword evidence="3" id="KW-0378">Hydrolase</keyword>
<evidence type="ECO:0000256" key="3">
    <source>
        <dbReference type="ARBA" id="ARBA00022801"/>
    </source>
</evidence>
<evidence type="ECO:0000256" key="4">
    <source>
        <dbReference type="ARBA" id="ARBA00022807"/>
    </source>
</evidence>
<reference evidence="9 10" key="1">
    <citation type="submission" date="2020-08" db="EMBL/GenBank/DDBJ databases">
        <authorList>
            <person name="Liu C."/>
            <person name="Sun Q."/>
        </authorList>
    </citation>
    <scope>NUCLEOTIDE SEQUENCE [LARGE SCALE GENOMIC DNA]</scope>
    <source>
        <strain evidence="9 10">NSJ-4</strain>
    </source>
</reference>
<dbReference type="KEGG" id="wcp:H9Q76_01675"/>
<dbReference type="Proteomes" id="UP000515819">
    <property type="component" value="Chromosome"/>
</dbReference>
<dbReference type="InterPro" id="IPR003646">
    <property type="entry name" value="SH3-like_bac-type"/>
</dbReference>
<dbReference type="SMART" id="SM00287">
    <property type="entry name" value="SH3b"/>
    <property type="match status" value="2"/>
</dbReference>
<evidence type="ECO:0000313" key="10">
    <source>
        <dbReference type="Proteomes" id="UP000515819"/>
    </source>
</evidence>
<keyword evidence="4" id="KW-0788">Thiol protease</keyword>
<dbReference type="PANTHER" id="PTHR47053">
    <property type="entry name" value="MUREIN DD-ENDOPEPTIDASE MEPH-RELATED"/>
    <property type="match status" value="1"/>
</dbReference>
<evidence type="ECO:0000259" key="8">
    <source>
        <dbReference type="PROSITE" id="PS51935"/>
    </source>
</evidence>
<proteinExistence type="inferred from homology"/>
<keyword evidence="2" id="KW-0645">Protease</keyword>
<evidence type="ECO:0000259" key="7">
    <source>
        <dbReference type="PROSITE" id="PS51781"/>
    </source>
</evidence>
<evidence type="ECO:0000256" key="5">
    <source>
        <dbReference type="SAM" id="MobiDB-lite"/>
    </source>
</evidence>
<dbReference type="InterPro" id="IPR000064">
    <property type="entry name" value="NLP_P60_dom"/>
</dbReference>
<dbReference type="AlphaFoldDB" id="A0A7G9FNB7"/>
<evidence type="ECO:0000313" key="9">
    <source>
        <dbReference type="EMBL" id="QNM00049.1"/>
    </source>
</evidence>
<evidence type="ECO:0000256" key="1">
    <source>
        <dbReference type="ARBA" id="ARBA00007074"/>
    </source>
</evidence>
<dbReference type="GO" id="GO:0008234">
    <property type="term" value="F:cysteine-type peptidase activity"/>
    <property type="evidence" value="ECO:0007669"/>
    <property type="project" value="UniProtKB-KW"/>
</dbReference>
<feature type="domain" description="SH3b" evidence="7">
    <location>
        <begin position="211"/>
        <end position="273"/>
    </location>
</feature>